<dbReference type="InterPro" id="IPR003121">
    <property type="entry name" value="SWIB_MDM2_domain"/>
</dbReference>
<protein>
    <recommendedName>
        <fullName evidence="1">DM2 domain-containing protein</fullName>
    </recommendedName>
</protein>
<evidence type="ECO:0000313" key="2">
    <source>
        <dbReference type="EMBL" id="CAK9136367.1"/>
    </source>
</evidence>
<evidence type="ECO:0000259" key="1">
    <source>
        <dbReference type="PROSITE" id="PS51925"/>
    </source>
</evidence>
<dbReference type="SMART" id="SM00151">
    <property type="entry name" value="SWIB"/>
    <property type="match status" value="1"/>
</dbReference>
<dbReference type="EMBL" id="CAUOFW020000748">
    <property type="protein sequence ID" value="CAK9136367.1"/>
    <property type="molecule type" value="Genomic_DNA"/>
</dbReference>
<reference evidence="2 3" key="1">
    <citation type="submission" date="2024-02" db="EMBL/GenBank/DDBJ databases">
        <authorList>
            <person name="Vignale AGUSTIN F."/>
            <person name="Sosa J E."/>
            <person name="Modenutti C."/>
        </authorList>
    </citation>
    <scope>NUCLEOTIDE SEQUENCE [LARGE SCALE GENOMIC DNA]</scope>
</reference>
<dbReference type="AlphaFoldDB" id="A0ABC8QXN7"/>
<dbReference type="InterPro" id="IPR036885">
    <property type="entry name" value="SWIB_MDM2_dom_sf"/>
</dbReference>
<sequence>MHNWVGLPDQLLCYVLQLSPTYRRHSYRSVTGPLMEVLGIEVDTRPRIIVAIWHYVKARKLQSTDNPSYFNCGPQLHKIFGKGKIKFTMESQKISHHLSPPQPIHLDHKIKLSGNSPAGTACYDILVDVPFPIKKEFNALLTNTEKTKEIDACDEAICTAIRKIHEHRKRRAFFLRFNQ</sequence>
<organism evidence="2 3">
    <name type="scientific">Ilex paraguariensis</name>
    <name type="common">yerba mate</name>
    <dbReference type="NCBI Taxonomy" id="185542"/>
    <lineage>
        <taxon>Eukaryota</taxon>
        <taxon>Viridiplantae</taxon>
        <taxon>Streptophyta</taxon>
        <taxon>Embryophyta</taxon>
        <taxon>Tracheophyta</taxon>
        <taxon>Spermatophyta</taxon>
        <taxon>Magnoliopsida</taxon>
        <taxon>eudicotyledons</taxon>
        <taxon>Gunneridae</taxon>
        <taxon>Pentapetalae</taxon>
        <taxon>asterids</taxon>
        <taxon>campanulids</taxon>
        <taxon>Aquifoliales</taxon>
        <taxon>Aquifoliaceae</taxon>
        <taxon>Ilex</taxon>
    </lineage>
</organism>
<comment type="caution">
    <text evidence="2">The sequence shown here is derived from an EMBL/GenBank/DDBJ whole genome shotgun (WGS) entry which is preliminary data.</text>
</comment>
<dbReference type="Pfam" id="PF02201">
    <property type="entry name" value="SWIB"/>
    <property type="match status" value="1"/>
</dbReference>
<dbReference type="PANTHER" id="PTHR13844">
    <property type="entry name" value="SWI/SNF-RELATED MATRIX-ASSOCIATED ACTIN-DEPENDENT REGULATOR OF CHROMATIN SUBFAMILY D"/>
    <property type="match status" value="1"/>
</dbReference>
<name>A0ABC8QXN7_9AQUA</name>
<accession>A0ABC8QXN7</accession>
<proteinExistence type="predicted"/>
<dbReference type="PROSITE" id="PS51925">
    <property type="entry name" value="SWIB_MDM2"/>
    <property type="match status" value="1"/>
</dbReference>
<gene>
    <name evidence="2" type="ORF">ILEXP_LOCUS3341</name>
</gene>
<dbReference type="Proteomes" id="UP001642360">
    <property type="component" value="Unassembled WGS sequence"/>
</dbReference>
<dbReference type="CDD" id="cd10568">
    <property type="entry name" value="SWIB_like"/>
    <property type="match status" value="1"/>
</dbReference>
<feature type="domain" description="DM2" evidence="1">
    <location>
        <begin position="23"/>
        <end position="100"/>
    </location>
</feature>
<dbReference type="SUPFAM" id="SSF47592">
    <property type="entry name" value="SWIB/MDM2 domain"/>
    <property type="match status" value="1"/>
</dbReference>
<dbReference type="InterPro" id="IPR019835">
    <property type="entry name" value="SWIB_domain"/>
</dbReference>
<keyword evidence="3" id="KW-1185">Reference proteome</keyword>
<evidence type="ECO:0000313" key="3">
    <source>
        <dbReference type="Proteomes" id="UP001642360"/>
    </source>
</evidence>
<dbReference type="Gene3D" id="1.10.245.10">
    <property type="entry name" value="SWIB/MDM2 domain"/>
    <property type="match status" value="1"/>
</dbReference>